<sequence length="99" mass="11294">MAQMDERCFRLFPIRRSRHLGYHIRLGISAHPPPREQASSGALLGRDTMTDDVIECSRRSVGTEANPGPCKDSAKYFLMRKTPATRKKQLLRLQRISVL</sequence>
<dbReference type="AlphaFoldDB" id="A0A9N7YM76"/>
<keyword evidence="2" id="KW-1185">Reference proteome</keyword>
<dbReference type="Proteomes" id="UP001153269">
    <property type="component" value="Unassembled WGS sequence"/>
</dbReference>
<protein>
    <submittedName>
        <fullName evidence="1">Uncharacterized protein</fullName>
    </submittedName>
</protein>
<evidence type="ECO:0000313" key="1">
    <source>
        <dbReference type="EMBL" id="CAB1430441.1"/>
    </source>
</evidence>
<organism evidence="1 2">
    <name type="scientific">Pleuronectes platessa</name>
    <name type="common">European plaice</name>
    <dbReference type="NCBI Taxonomy" id="8262"/>
    <lineage>
        <taxon>Eukaryota</taxon>
        <taxon>Metazoa</taxon>
        <taxon>Chordata</taxon>
        <taxon>Craniata</taxon>
        <taxon>Vertebrata</taxon>
        <taxon>Euteleostomi</taxon>
        <taxon>Actinopterygii</taxon>
        <taxon>Neopterygii</taxon>
        <taxon>Teleostei</taxon>
        <taxon>Neoteleostei</taxon>
        <taxon>Acanthomorphata</taxon>
        <taxon>Carangaria</taxon>
        <taxon>Pleuronectiformes</taxon>
        <taxon>Pleuronectoidei</taxon>
        <taxon>Pleuronectidae</taxon>
        <taxon>Pleuronectes</taxon>
    </lineage>
</organism>
<gene>
    <name evidence="1" type="ORF">PLEPLA_LOCUS18423</name>
</gene>
<accession>A0A9N7YM76</accession>
<reference evidence="1" key="1">
    <citation type="submission" date="2020-03" db="EMBL/GenBank/DDBJ databases">
        <authorList>
            <person name="Weist P."/>
        </authorList>
    </citation>
    <scope>NUCLEOTIDE SEQUENCE</scope>
</reference>
<dbReference type="EMBL" id="CADEAL010001231">
    <property type="protein sequence ID" value="CAB1430441.1"/>
    <property type="molecule type" value="Genomic_DNA"/>
</dbReference>
<comment type="caution">
    <text evidence="1">The sequence shown here is derived from an EMBL/GenBank/DDBJ whole genome shotgun (WGS) entry which is preliminary data.</text>
</comment>
<name>A0A9N7YM76_PLEPL</name>
<evidence type="ECO:0000313" key="2">
    <source>
        <dbReference type="Proteomes" id="UP001153269"/>
    </source>
</evidence>
<proteinExistence type="predicted"/>